<name>A0A0G0AAN1_9BACT</name>
<protein>
    <submittedName>
        <fullName evidence="3">Glycosyltransferase</fullName>
    </submittedName>
</protein>
<accession>A0A0G0AAN1</accession>
<sequence length="176" mass="20251">MNKQKYFIYTGNAYPHKNLGRLIDATTSLKVKLKIVSGRNIFISRLEKIIKNKKAQNYVDILGFVNDKYLEKLYKNSIAFVFPTLTEGFGLPPMEAINAGTLAVVSDIPVLKEVYAESVFYFDPLNVNSIKVALENVLKMNDNERKLIIEKSQEFLKRYSWLKMAKETLKIYESVV</sequence>
<dbReference type="PANTHER" id="PTHR46401:SF2">
    <property type="entry name" value="GLYCOSYLTRANSFERASE WBBK-RELATED"/>
    <property type="match status" value="1"/>
</dbReference>
<comment type="caution">
    <text evidence="3">The sequence shown here is derived from an EMBL/GenBank/DDBJ whole genome shotgun (WGS) entry which is preliminary data.</text>
</comment>
<gene>
    <name evidence="3" type="ORF">UR38_C0001G0162</name>
</gene>
<evidence type="ECO:0000256" key="1">
    <source>
        <dbReference type="ARBA" id="ARBA00022679"/>
    </source>
</evidence>
<dbReference type="PATRIC" id="fig|1618561.3.peg.161"/>
<dbReference type="Pfam" id="PF00534">
    <property type="entry name" value="Glycos_transf_1"/>
    <property type="match status" value="1"/>
</dbReference>
<proteinExistence type="predicted"/>
<dbReference type="InterPro" id="IPR001296">
    <property type="entry name" value="Glyco_trans_1"/>
</dbReference>
<organism evidence="3 4">
    <name type="scientific">Candidatus Woesebacteria bacterium GW2011_GWA2_33_28</name>
    <dbReference type="NCBI Taxonomy" id="1618561"/>
    <lineage>
        <taxon>Bacteria</taxon>
        <taxon>Candidatus Woeseibacteriota</taxon>
    </lineage>
</organism>
<dbReference type="GO" id="GO:0016757">
    <property type="term" value="F:glycosyltransferase activity"/>
    <property type="evidence" value="ECO:0007669"/>
    <property type="project" value="InterPro"/>
</dbReference>
<dbReference type="AlphaFoldDB" id="A0A0G0AAN1"/>
<keyword evidence="1 3" id="KW-0808">Transferase</keyword>
<dbReference type="EMBL" id="LBOZ01000001">
    <property type="protein sequence ID" value="KKP48366.1"/>
    <property type="molecule type" value="Genomic_DNA"/>
</dbReference>
<evidence type="ECO:0000313" key="3">
    <source>
        <dbReference type="EMBL" id="KKP48366.1"/>
    </source>
</evidence>
<dbReference type="PANTHER" id="PTHR46401">
    <property type="entry name" value="GLYCOSYLTRANSFERASE WBBK-RELATED"/>
    <property type="match status" value="1"/>
</dbReference>
<dbReference type="CDD" id="cd03809">
    <property type="entry name" value="GT4_MtfB-like"/>
    <property type="match status" value="1"/>
</dbReference>
<dbReference type="Proteomes" id="UP000033995">
    <property type="component" value="Unassembled WGS sequence"/>
</dbReference>
<dbReference type="SUPFAM" id="SSF53756">
    <property type="entry name" value="UDP-Glycosyltransferase/glycogen phosphorylase"/>
    <property type="match status" value="1"/>
</dbReference>
<reference evidence="3 4" key="1">
    <citation type="journal article" date="2015" name="Nature">
        <title>rRNA introns, odd ribosomes, and small enigmatic genomes across a large radiation of phyla.</title>
        <authorList>
            <person name="Brown C.T."/>
            <person name="Hug L.A."/>
            <person name="Thomas B.C."/>
            <person name="Sharon I."/>
            <person name="Castelle C.J."/>
            <person name="Singh A."/>
            <person name="Wilkins M.J."/>
            <person name="Williams K.H."/>
            <person name="Banfield J.F."/>
        </authorList>
    </citation>
    <scope>NUCLEOTIDE SEQUENCE [LARGE SCALE GENOMIC DNA]</scope>
</reference>
<evidence type="ECO:0000259" key="2">
    <source>
        <dbReference type="Pfam" id="PF00534"/>
    </source>
</evidence>
<evidence type="ECO:0000313" key="4">
    <source>
        <dbReference type="Proteomes" id="UP000033995"/>
    </source>
</evidence>
<feature type="domain" description="Glycosyl transferase family 1" evidence="2">
    <location>
        <begin position="3"/>
        <end position="152"/>
    </location>
</feature>
<dbReference type="Gene3D" id="3.40.50.2000">
    <property type="entry name" value="Glycogen Phosphorylase B"/>
    <property type="match status" value="1"/>
</dbReference>